<dbReference type="Proteomes" id="UP000199476">
    <property type="component" value="Unassembled WGS sequence"/>
</dbReference>
<name>A0A1G9TRK0_9FIRM</name>
<evidence type="ECO:0000313" key="2">
    <source>
        <dbReference type="EMBL" id="SDM50054.1"/>
    </source>
</evidence>
<evidence type="ECO:0000259" key="1">
    <source>
        <dbReference type="Pfam" id="PF18765"/>
    </source>
</evidence>
<reference evidence="2 3" key="1">
    <citation type="submission" date="2016-10" db="EMBL/GenBank/DDBJ databases">
        <authorList>
            <person name="de Groot N.N."/>
        </authorList>
    </citation>
    <scope>NUCLEOTIDE SEQUENCE [LARGE SCALE GENOMIC DNA]</scope>
    <source>
        <strain evidence="2 3">SLAS-1</strain>
    </source>
</reference>
<dbReference type="Gene3D" id="3.30.460.10">
    <property type="entry name" value="Beta Polymerase, domain 2"/>
    <property type="match status" value="1"/>
</dbReference>
<dbReference type="CDD" id="cd05403">
    <property type="entry name" value="NT_KNTase_like"/>
    <property type="match status" value="1"/>
</dbReference>
<gene>
    <name evidence="2" type="ORF">SAMN04488692_1451</name>
</gene>
<organism evidence="2 3">
    <name type="scientific">Halarsenatibacter silvermanii</name>
    <dbReference type="NCBI Taxonomy" id="321763"/>
    <lineage>
        <taxon>Bacteria</taxon>
        <taxon>Bacillati</taxon>
        <taxon>Bacillota</taxon>
        <taxon>Clostridia</taxon>
        <taxon>Halanaerobiales</taxon>
        <taxon>Halarsenatibacteraceae</taxon>
        <taxon>Halarsenatibacter</taxon>
    </lineage>
</organism>
<dbReference type="OrthoDB" id="1806944at2"/>
<dbReference type="PANTHER" id="PTHR43852:SF2">
    <property type="entry name" value="PROTEIN ADENYLYLTRANSFERASE MNTA"/>
    <property type="match status" value="1"/>
</dbReference>
<dbReference type="AlphaFoldDB" id="A0A1G9TRK0"/>
<dbReference type="Pfam" id="PF18765">
    <property type="entry name" value="Polbeta"/>
    <property type="match status" value="1"/>
</dbReference>
<proteinExistence type="predicted"/>
<evidence type="ECO:0000313" key="3">
    <source>
        <dbReference type="Proteomes" id="UP000199476"/>
    </source>
</evidence>
<dbReference type="PANTHER" id="PTHR43852">
    <property type="entry name" value="NUCLEOTIDYLTRANSFERASE"/>
    <property type="match status" value="1"/>
</dbReference>
<keyword evidence="2" id="KW-0808">Transferase</keyword>
<dbReference type="RefSeq" id="WP_089762384.1">
    <property type="nucleotide sequence ID" value="NZ_FNGO01000045.1"/>
</dbReference>
<feature type="domain" description="Polymerase beta nucleotidyltransferase" evidence="1">
    <location>
        <begin position="34"/>
        <end position="122"/>
    </location>
</feature>
<sequence length="127" mass="15144">MDVSEYIEHHREKAEQEKREAEHLFIYLNRLVKEQVQDLAKKYNPEKIYLFGSLLDRDKFCAGSDIDLAISGLEAEDYLDFWGDLEERLQHSFDLVNLETADNRLNQFIRQEGVVIYDRKKEESQFI</sequence>
<protein>
    <submittedName>
        <fullName evidence="2">Nucleotidyltransferase domain-containing protein</fullName>
    </submittedName>
</protein>
<dbReference type="InterPro" id="IPR041633">
    <property type="entry name" value="Polbeta"/>
</dbReference>
<dbReference type="SUPFAM" id="SSF81301">
    <property type="entry name" value="Nucleotidyltransferase"/>
    <property type="match status" value="1"/>
</dbReference>
<keyword evidence="3" id="KW-1185">Reference proteome</keyword>
<dbReference type="STRING" id="321763.SAMN04488692_1451"/>
<dbReference type="InterPro" id="IPR043519">
    <property type="entry name" value="NT_sf"/>
</dbReference>
<accession>A0A1G9TRK0</accession>
<dbReference type="InterPro" id="IPR052930">
    <property type="entry name" value="TA_antitoxin_MntA"/>
</dbReference>
<dbReference type="GO" id="GO:0016740">
    <property type="term" value="F:transferase activity"/>
    <property type="evidence" value="ECO:0007669"/>
    <property type="project" value="UniProtKB-KW"/>
</dbReference>
<dbReference type="EMBL" id="FNGO01000045">
    <property type="protein sequence ID" value="SDM50054.1"/>
    <property type="molecule type" value="Genomic_DNA"/>
</dbReference>